<evidence type="ECO:0000313" key="3">
    <source>
        <dbReference type="EMBL" id="OAG15904.1"/>
    </source>
</evidence>
<dbReference type="GO" id="GO:0016646">
    <property type="term" value="F:oxidoreductase activity, acting on the CH-NH group of donors, NAD or NADP as acceptor"/>
    <property type="evidence" value="ECO:0007669"/>
    <property type="project" value="TreeGrafter"/>
</dbReference>
<dbReference type="EMBL" id="KV441491">
    <property type="protein sequence ID" value="OAG15904.1"/>
    <property type="molecule type" value="Genomic_DNA"/>
</dbReference>
<dbReference type="InterPro" id="IPR016040">
    <property type="entry name" value="NAD(P)-bd_dom"/>
</dbReference>
<dbReference type="InterPro" id="IPR036291">
    <property type="entry name" value="NAD(P)-bd_dom_sf"/>
</dbReference>
<keyword evidence="4" id="KW-1185">Reference proteome</keyword>
<dbReference type="RefSeq" id="XP_018381325.1">
    <property type="nucleotide sequence ID" value="XM_018527324.1"/>
</dbReference>
<feature type="domain" description="NAD(P)-binding" evidence="2">
    <location>
        <begin position="15"/>
        <end position="123"/>
    </location>
</feature>
<evidence type="ECO:0000313" key="4">
    <source>
        <dbReference type="Proteomes" id="UP000077248"/>
    </source>
</evidence>
<protein>
    <recommendedName>
        <fullName evidence="2">NAD(P)-binding domain-containing protein</fullName>
    </recommendedName>
</protein>
<proteinExistence type="inferred from homology"/>
<dbReference type="GeneID" id="29112918"/>
<dbReference type="KEGG" id="aalt:CC77DRAFT_1043614"/>
<dbReference type="Gene3D" id="3.40.50.720">
    <property type="entry name" value="NAD(P)-binding Rossmann-like Domain"/>
    <property type="match status" value="1"/>
</dbReference>
<evidence type="ECO:0000256" key="1">
    <source>
        <dbReference type="ARBA" id="ARBA00038376"/>
    </source>
</evidence>
<dbReference type="SUPFAM" id="SSF51735">
    <property type="entry name" value="NAD(P)-binding Rossmann-fold domains"/>
    <property type="match status" value="1"/>
</dbReference>
<name>A0A177D861_ALTAL</name>
<comment type="similarity">
    <text evidence="1">Belongs to the avfA family.</text>
</comment>
<dbReference type="AlphaFoldDB" id="A0A177D861"/>
<reference evidence="3 4" key="1">
    <citation type="submission" date="2016-05" db="EMBL/GenBank/DDBJ databases">
        <title>Comparative analysis of secretome profiles of manganese(II)-oxidizing ascomycete fungi.</title>
        <authorList>
            <consortium name="DOE Joint Genome Institute"/>
            <person name="Zeiner C.A."/>
            <person name="Purvine S.O."/>
            <person name="Zink E.M."/>
            <person name="Wu S."/>
            <person name="Pasa-Tolic L."/>
            <person name="Chaput D.L."/>
            <person name="Haridas S."/>
            <person name="Grigoriev I.V."/>
            <person name="Santelli C.M."/>
            <person name="Hansel C.M."/>
        </authorList>
    </citation>
    <scope>NUCLEOTIDE SEQUENCE [LARGE SCALE GENOMIC DNA]</scope>
    <source>
        <strain evidence="3 4">SRC1lrK2f</strain>
    </source>
</reference>
<evidence type="ECO:0000259" key="2">
    <source>
        <dbReference type="Pfam" id="PF13460"/>
    </source>
</evidence>
<dbReference type="OMA" id="LWTYFSP"/>
<accession>A0A177D861</accession>
<dbReference type="Proteomes" id="UP000077248">
    <property type="component" value="Unassembled WGS sequence"/>
</dbReference>
<dbReference type="VEuPathDB" id="FungiDB:CC77DRAFT_1043614"/>
<organism evidence="3 4">
    <name type="scientific">Alternaria alternata</name>
    <name type="common">Alternaria rot fungus</name>
    <name type="synonym">Torula alternata</name>
    <dbReference type="NCBI Taxonomy" id="5599"/>
    <lineage>
        <taxon>Eukaryota</taxon>
        <taxon>Fungi</taxon>
        <taxon>Dikarya</taxon>
        <taxon>Ascomycota</taxon>
        <taxon>Pezizomycotina</taxon>
        <taxon>Dothideomycetes</taxon>
        <taxon>Pleosporomycetidae</taxon>
        <taxon>Pleosporales</taxon>
        <taxon>Pleosporineae</taxon>
        <taxon>Pleosporaceae</taxon>
        <taxon>Alternaria</taxon>
        <taxon>Alternaria sect. Alternaria</taxon>
        <taxon>Alternaria alternata complex</taxon>
    </lineage>
</organism>
<dbReference type="InterPro" id="IPR051606">
    <property type="entry name" value="Polyketide_Oxido-like"/>
</dbReference>
<sequence>MSSSSLRVGVIGPAGFGGSYLCVELLNRGHTVFGISRNPEKLGKHPRYVPRPVDIDEVSTEDLAKQFEGIDVLVSEFGPHTAGAGALLYMPFLESVRKILLAHKICPSSYFLFVGGAGSLHVPGTSLPCVDHPDFFLAYRRAISTSLAHIAYMEERLGIMGTSLRRYREARLAESSGRATEEDKTVIADYEKQICVKDNASDFIKAGRTAYMFFEDRKTFNWSFVSPSALYRPGKRTGKYEVSVDDMVLVGEQQEGKDVFEGRLTGISVADMAIAIADEIEQRKLVWKHWSASGDISEDVPAPAYVGLDAVEGGSR</sequence>
<dbReference type="PANTHER" id="PTHR43355:SF2">
    <property type="entry name" value="FLAVIN REDUCTASE (NADPH)"/>
    <property type="match status" value="1"/>
</dbReference>
<dbReference type="Pfam" id="PF13460">
    <property type="entry name" value="NAD_binding_10"/>
    <property type="match status" value="1"/>
</dbReference>
<dbReference type="PANTHER" id="PTHR43355">
    <property type="entry name" value="FLAVIN REDUCTASE (NADPH)"/>
    <property type="match status" value="1"/>
</dbReference>
<gene>
    <name evidence="3" type="ORF">CC77DRAFT_1043614</name>
</gene>